<dbReference type="EC" id="2.5.1.-" evidence="3"/>
<dbReference type="AlphaFoldDB" id="A0AAW5B887"/>
<dbReference type="Pfam" id="PF26341">
    <property type="entry name" value="AAA_SelU"/>
    <property type="match status" value="1"/>
</dbReference>
<proteinExistence type="predicted"/>
<dbReference type="InterPro" id="IPR017582">
    <property type="entry name" value="SelU"/>
</dbReference>
<name>A0AAW5B887_9BACI</name>
<dbReference type="RefSeq" id="WP_238019688.1">
    <property type="nucleotide sequence ID" value="NZ_JAIFZM010000007.1"/>
</dbReference>
<dbReference type="Gene3D" id="3.40.250.10">
    <property type="entry name" value="Rhodanese-like domain"/>
    <property type="match status" value="1"/>
</dbReference>
<gene>
    <name evidence="3" type="primary">mnmH</name>
    <name evidence="3" type="ORF">K3T81_09735</name>
</gene>
<organism evidence="3 4">
    <name type="scientific">Oceanobacillus jordanicus</name>
    <dbReference type="NCBI Taxonomy" id="2867266"/>
    <lineage>
        <taxon>Bacteria</taxon>
        <taxon>Bacillati</taxon>
        <taxon>Bacillota</taxon>
        <taxon>Bacilli</taxon>
        <taxon>Bacillales</taxon>
        <taxon>Bacillaceae</taxon>
        <taxon>Oceanobacillus</taxon>
    </lineage>
</organism>
<dbReference type="InterPro" id="IPR058840">
    <property type="entry name" value="AAA_SelU"/>
</dbReference>
<dbReference type="InterPro" id="IPR001763">
    <property type="entry name" value="Rhodanese-like_dom"/>
</dbReference>
<dbReference type="Proteomes" id="UP001199631">
    <property type="component" value="Unassembled WGS sequence"/>
</dbReference>
<dbReference type="NCBIfam" id="TIGR03167">
    <property type="entry name" value="tRNA_sel_U_synt"/>
    <property type="match status" value="1"/>
</dbReference>
<evidence type="ECO:0000256" key="1">
    <source>
        <dbReference type="ARBA" id="ARBA00023266"/>
    </source>
</evidence>
<dbReference type="GO" id="GO:0043828">
    <property type="term" value="F:tRNA 2-selenouridine synthase activity"/>
    <property type="evidence" value="ECO:0007669"/>
    <property type="project" value="InterPro"/>
</dbReference>
<comment type="caution">
    <text evidence="3">The sequence shown here is derived from an EMBL/GenBank/DDBJ whole genome shotgun (WGS) entry which is preliminary data.</text>
</comment>
<keyword evidence="1" id="KW-0711">Selenium</keyword>
<keyword evidence="3" id="KW-0808">Transferase</keyword>
<sequence>MFEDINVDSLRALHHAGELTIIDVRSPSEYKDATIPGSINIPFFNDEERAEVGTLYKQISPEAAKEKGLEIISAKLPAFIQEFSGIPGAKAVFCWRGGMRSKTSATVLDLMGIKVKRLVGGYRSYRNWVASTLDASNWKHEAFVLNGYTGSGKTRILQNLKNAGYPVLDLEGMANHRGSIFGQIGLDPYNQKTFDALFVEEMELIHDAPYVLFEGESKRIGKVLLPTALLEKKEQATQLILHMPIEVRVQQILEDYQPWEQKQACIEAFKRIKKRIHTPVASQIEADLNTEQYASAVRLLLEYYYDPLYDHLVDQIPSKKKVSLTANSIEEGTSLVTDYLATKNIAQHRLQA</sequence>
<dbReference type="EMBL" id="JAIFZM010000007">
    <property type="protein sequence ID" value="MCG3419434.1"/>
    <property type="molecule type" value="Genomic_DNA"/>
</dbReference>
<dbReference type="PANTHER" id="PTHR30401:SF0">
    <property type="entry name" value="TRNA 2-SELENOURIDINE SYNTHASE"/>
    <property type="match status" value="1"/>
</dbReference>
<keyword evidence="4" id="KW-1185">Reference proteome</keyword>
<dbReference type="GO" id="GO:0002098">
    <property type="term" value="P:tRNA wobble uridine modification"/>
    <property type="evidence" value="ECO:0007669"/>
    <property type="project" value="InterPro"/>
</dbReference>
<dbReference type="PROSITE" id="PS50206">
    <property type="entry name" value="RHODANESE_3"/>
    <property type="match status" value="1"/>
</dbReference>
<dbReference type="PANTHER" id="PTHR30401">
    <property type="entry name" value="TRNA 2-SELENOURIDINE SYNTHASE"/>
    <property type="match status" value="1"/>
</dbReference>
<evidence type="ECO:0000313" key="4">
    <source>
        <dbReference type="Proteomes" id="UP001199631"/>
    </source>
</evidence>
<evidence type="ECO:0000313" key="3">
    <source>
        <dbReference type="EMBL" id="MCG3419434.1"/>
    </source>
</evidence>
<dbReference type="SMART" id="SM00450">
    <property type="entry name" value="RHOD"/>
    <property type="match status" value="1"/>
</dbReference>
<dbReference type="Pfam" id="PF00581">
    <property type="entry name" value="Rhodanese"/>
    <property type="match status" value="1"/>
</dbReference>
<dbReference type="NCBIfam" id="NF008750">
    <property type="entry name" value="PRK11784.1-2"/>
    <property type="match status" value="1"/>
</dbReference>
<feature type="domain" description="Rhodanese" evidence="2">
    <location>
        <begin position="15"/>
        <end position="131"/>
    </location>
</feature>
<accession>A0AAW5B887</accession>
<dbReference type="InterPro" id="IPR036873">
    <property type="entry name" value="Rhodanese-like_dom_sf"/>
</dbReference>
<dbReference type="SUPFAM" id="SSF52540">
    <property type="entry name" value="P-loop containing nucleoside triphosphate hydrolases"/>
    <property type="match status" value="1"/>
</dbReference>
<reference evidence="3 4" key="1">
    <citation type="journal article" date="2022" name="Evol. Bioinform. Online">
        <title>Draft Genome Sequence of Oceanobacillus jordanicus Strain GSFE11, a Halotolerant Plant Growth-Promoting Bacterial Endophyte Isolated From the Jordan Valley.</title>
        <authorList>
            <person name="Alhindi T."/>
            <person name="Albdaiwi R."/>
        </authorList>
    </citation>
    <scope>NUCLEOTIDE SEQUENCE [LARGE SCALE GENOMIC DNA]</scope>
    <source>
        <strain evidence="3 4">GSFE11</strain>
    </source>
</reference>
<dbReference type="SUPFAM" id="SSF52821">
    <property type="entry name" value="Rhodanese/Cell cycle control phosphatase"/>
    <property type="match status" value="1"/>
</dbReference>
<evidence type="ECO:0000259" key="2">
    <source>
        <dbReference type="PROSITE" id="PS50206"/>
    </source>
</evidence>
<protein>
    <submittedName>
        <fullName evidence="3">tRNA 2-selenouridine(34) synthase MnmH</fullName>
        <ecNumber evidence="3">2.5.1.-</ecNumber>
    </submittedName>
</protein>
<dbReference type="InterPro" id="IPR027417">
    <property type="entry name" value="P-loop_NTPase"/>
</dbReference>